<reference evidence="1 2" key="1">
    <citation type="submission" date="2010-10" db="EMBL/GenBank/DDBJ databases">
        <title>The Genome Sequence of Synechococcus phage S-SKS1.</title>
        <authorList>
            <consortium name="The Broad Institute Genome Sequencing Platform"/>
            <person name="Henn M.R."/>
            <person name="Clokie M."/>
            <person name="Levin J."/>
            <person name="Malboeuf C."/>
            <person name="Casali M."/>
            <person name="Russ C."/>
            <person name="Lennon N."/>
            <person name="Chapman S.B."/>
            <person name="Erlich R."/>
            <person name="Young S.K."/>
            <person name="Yandava C."/>
            <person name="Zeng Q."/>
            <person name="Alvarado L."/>
            <person name="Anderson S."/>
            <person name="Berlin A."/>
            <person name="Chen Z."/>
            <person name="Freedman E."/>
            <person name="Gellesch M."/>
            <person name="Goldberg J."/>
            <person name="Green L."/>
            <person name="Griggs A."/>
            <person name="Gujja S."/>
            <person name="Heilman E.R."/>
            <person name="Heiman D."/>
            <person name="Hollinger A."/>
            <person name="Howarth C."/>
            <person name="Larson L."/>
            <person name="Mehta T."/>
            <person name="Pearson M."/>
            <person name="Roberts A."/>
            <person name="Ryan E."/>
            <person name="Saif S."/>
            <person name="Shea T."/>
            <person name="Shenoy N."/>
            <person name="Sisk P."/>
            <person name="Stolte C."/>
            <person name="Sykes S."/>
            <person name="White J."/>
            <person name="Haas B."/>
            <person name="Nusbaum C."/>
            <person name="Birren B."/>
        </authorList>
    </citation>
    <scope>NUCLEOTIDE SEQUENCE [LARGE SCALE GENOMIC DNA]</scope>
</reference>
<sequence>MSNALVDVIRGNEPFYSDVTMTEKKNRIYCHQFESWIELIALGLRDFCFYIGQTDPARDNGKRVVGECMSRFSDGDYSKCPDKPIFHDSWDVHPDLKDHEIREVMRKYGFIKNPYGGSPELVSNANIKDLDTALFILGNEIQKLNDYYYNFEKMFGISPSIEQKKAKKREEDMFRIPQRFAVYDMCDQLQHLPKDAMIYIPKDAYGRFCDYLVQQGFSNIYTEKDYEYFYGCKELLGNKFDDINLITEEEFFDMKKKFDVVIGNYPYGNGGNLAIDFLAKSSETLKDDGMILQIVPISLRKNGSQNKIIKRNPYLECVSDVDCEKGTFPVGIHAAIQEWRIGDNHRQKIEIITNHPDFDFLDYKDVVTGKVRVDLVIIRSGNAGRMIRSKFEKYLPKKGEQLDHFFIQAKNENVVETLISLEEELVRIGANTNGRNHVSKGEIIEEYQKQTQSGGGIFD</sequence>
<dbReference type="OrthoDB" id="24859at10239"/>
<keyword evidence="2" id="KW-1185">Reference proteome</keyword>
<dbReference type="RefSeq" id="YP_007674573.1">
    <property type="nucleotide sequence ID" value="NC_020851.1"/>
</dbReference>
<organism evidence="1 2">
    <name type="scientific">Synechococcus phage S-SKS1</name>
    <dbReference type="NCBI Taxonomy" id="754042"/>
    <lineage>
        <taxon>Viruses</taxon>
        <taxon>Duplodnaviria</taxon>
        <taxon>Heunggongvirae</taxon>
        <taxon>Uroviricota</taxon>
        <taxon>Caudoviricetes</taxon>
        <taxon>Llyrvirus</taxon>
        <taxon>Llyrvirus SSKS1</taxon>
    </lineage>
</organism>
<evidence type="ECO:0000313" key="2">
    <source>
        <dbReference type="Proteomes" id="UP000201252"/>
    </source>
</evidence>
<dbReference type="KEGG" id="vg:15011126"/>
<proteinExistence type="predicted"/>
<dbReference type="GeneID" id="15011126"/>
<name>M4QPM0_9CAUD</name>
<gene>
    <name evidence="1" type="ORF">SWZG_00215</name>
</gene>
<dbReference type="Proteomes" id="UP000201252">
    <property type="component" value="Segment"/>
</dbReference>
<dbReference type="InterPro" id="IPR029063">
    <property type="entry name" value="SAM-dependent_MTases_sf"/>
</dbReference>
<protein>
    <submittedName>
        <fullName evidence="1">Uncharacterized protein</fullName>
    </submittedName>
</protein>
<evidence type="ECO:0000313" key="1">
    <source>
        <dbReference type="EMBL" id="AGH31721.1"/>
    </source>
</evidence>
<dbReference type="EMBL" id="HQ633071">
    <property type="protein sequence ID" value="AGH31721.1"/>
    <property type="molecule type" value="Genomic_DNA"/>
</dbReference>
<dbReference type="Gene3D" id="3.40.50.150">
    <property type="entry name" value="Vaccinia Virus protein VP39"/>
    <property type="match status" value="1"/>
</dbReference>
<accession>M4QPM0</accession>
<dbReference type="SUPFAM" id="SSF53335">
    <property type="entry name" value="S-adenosyl-L-methionine-dependent methyltransferases"/>
    <property type="match status" value="1"/>
</dbReference>